<reference evidence="2" key="1">
    <citation type="submission" date="2019-12" db="EMBL/GenBank/DDBJ databases">
        <title>Genome sequencing and annotation of Brassica cretica.</title>
        <authorList>
            <person name="Studholme D.J."/>
            <person name="Sarris P.F."/>
        </authorList>
    </citation>
    <scope>NUCLEOTIDE SEQUENCE</scope>
    <source>
        <strain evidence="2">PFS-001/15</strain>
        <tissue evidence="2">Leaf</tissue>
    </source>
</reference>
<feature type="compositionally biased region" description="Polar residues" evidence="1">
    <location>
        <begin position="29"/>
        <end position="44"/>
    </location>
</feature>
<sequence>MVRLDVVELWYPWKAMDRDTNIVKKSPRQTENAEITPRSSSCRTENLRRDSPHDNLQDIIKFWPFAGIVTREKRSDHERVRRFDGSLLCCCDTPRTLNKIIETDLVKPVRRRDVRQRDRKCDVAMAMVDLSTTRSLLVGIDLDVTTRCHLGNKSYSSRTCHLSRVSPHGSRVSSSRQTCCGRDSRRKRQAPEILHVLLSSRAVFVTLRQELDEVTHKTQERAVDSIGRDQARELCRDSACELCCNLLRQRKIRQDDDDSLLYKSPTAFFSIETQLGKMVLFGPTCFSLCLTIKPEVFELRMIQAVSCLALHGYHHLSMAELRPSRITELTDFDQIPSRSIVVHLGKVFIFMMTELQTGRQNNSHSRFSSFLGRYFNQRIDLYETGLLPIKQPRQRNNLQRCRRGGDIVGRRRISAVRSSLSQFVEQDECRSGIENFCGVSLMFFALETNEASPHLLQHAEKLLRNLRAFDLSVNGVIRAVLIVFLNVSYQKVVASTSLFMYGSVVAGISPKGMTRTMLLRHLLGLRRRRWSRHKHS</sequence>
<dbReference type="AlphaFoldDB" id="A0A8S9MEQ7"/>
<name>A0A8S9MEQ7_BRACR</name>
<dbReference type="Proteomes" id="UP000712281">
    <property type="component" value="Unassembled WGS sequence"/>
</dbReference>
<evidence type="ECO:0000313" key="2">
    <source>
        <dbReference type="EMBL" id="KAF2618510.1"/>
    </source>
</evidence>
<accession>A0A8S9MEQ7</accession>
<proteinExistence type="predicted"/>
<comment type="caution">
    <text evidence="2">The sequence shown here is derived from an EMBL/GenBank/DDBJ whole genome shotgun (WGS) entry which is preliminary data.</text>
</comment>
<dbReference type="EMBL" id="QGKW02000007">
    <property type="protein sequence ID" value="KAF2618510.1"/>
    <property type="molecule type" value="Genomic_DNA"/>
</dbReference>
<gene>
    <name evidence="2" type="ORF">F2Q68_00040164</name>
</gene>
<evidence type="ECO:0000313" key="3">
    <source>
        <dbReference type="Proteomes" id="UP000712281"/>
    </source>
</evidence>
<protein>
    <submittedName>
        <fullName evidence="2">Uncharacterized protein</fullName>
    </submittedName>
</protein>
<organism evidence="2 3">
    <name type="scientific">Brassica cretica</name>
    <name type="common">Mustard</name>
    <dbReference type="NCBI Taxonomy" id="69181"/>
    <lineage>
        <taxon>Eukaryota</taxon>
        <taxon>Viridiplantae</taxon>
        <taxon>Streptophyta</taxon>
        <taxon>Embryophyta</taxon>
        <taxon>Tracheophyta</taxon>
        <taxon>Spermatophyta</taxon>
        <taxon>Magnoliopsida</taxon>
        <taxon>eudicotyledons</taxon>
        <taxon>Gunneridae</taxon>
        <taxon>Pentapetalae</taxon>
        <taxon>rosids</taxon>
        <taxon>malvids</taxon>
        <taxon>Brassicales</taxon>
        <taxon>Brassicaceae</taxon>
        <taxon>Brassiceae</taxon>
        <taxon>Brassica</taxon>
    </lineage>
</organism>
<evidence type="ECO:0000256" key="1">
    <source>
        <dbReference type="SAM" id="MobiDB-lite"/>
    </source>
</evidence>
<feature type="region of interest" description="Disordered" evidence="1">
    <location>
        <begin position="26"/>
        <end position="50"/>
    </location>
</feature>